<keyword evidence="8 14" id="KW-0862">Zinc</keyword>
<dbReference type="Gene3D" id="2.60.120.290">
    <property type="entry name" value="Spermadhesin, CUB domain"/>
    <property type="match status" value="1"/>
</dbReference>
<evidence type="ECO:0000256" key="3">
    <source>
        <dbReference type="ARBA" id="ARBA00022536"/>
    </source>
</evidence>
<feature type="binding site" evidence="14">
    <location>
        <position position="237"/>
    </location>
    <ligand>
        <name>Zn(2+)</name>
        <dbReference type="ChEBI" id="CHEBI:29105"/>
        <note>catalytic</note>
    </ligand>
</feature>
<reference evidence="20" key="2">
    <citation type="journal article" date="2016" name="Sci. Rep.">
        <title>Dictyocaulus viviparus genome, variome and transcriptome elucidate lungworm biology and support future intervention.</title>
        <authorList>
            <person name="McNulty S.N."/>
            <person name="Strube C."/>
            <person name="Rosa B.A."/>
            <person name="Martin J.C."/>
            <person name="Tyagi R."/>
            <person name="Choi Y.J."/>
            <person name="Wang Q."/>
            <person name="Hallsworth Pepin K."/>
            <person name="Zhang X."/>
            <person name="Ozersky P."/>
            <person name="Wilson R.K."/>
            <person name="Sternberg P.W."/>
            <person name="Gasser R.B."/>
            <person name="Mitreva M."/>
        </authorList>
    </citation>
    <scope>NUCLEOTIDE SEQUENCE [LARGE SCALE GENOMIC DNA]</scope>
    <source>
        <strain evidence="20">HannoverDv2000</strain>
    </source>
</reference>
<dbReference type="PANTHER" id="PTHR10127:SF793">
    <property type="entry name" value="ZINC METALLOPROTEINASE NAS-31"/>
    <property type="match status" value="1"/>
</dbReference>
<comment type="cofactor">
    <cofactor evidence="14 15">
        <name>Zn(2+)</name>
        <dbReference type="ChEBI" id="CHEBI:29105"/>
    </cofactor>
    <text evidence="14 15">Binds 1 zinc ion per subunit.</text>
</comment>
<gene>
    <name evidence="19" type="ORF">DICVIV_11403</name>
</gene>
<dbReference type="SMART" id="SM00235">
    <property type="entry name" value="ZnMc"/>
    <property type="match status" value="1"/>
</dbReference>
<evidence type="ECO:0000256" key="2">
    <source>
        <dbReference type="ARBA" id="ARBA00022525"/>
    </source>
</evidence>
<reference evidence="19 20" key="1">
    <citation type="submission" date="2013-11" db="EMBL/GenBank/DDBJ databases">
        <title>Draft genome of the bovine lungworm Dictyocaulus viviparus.</title>
        <authorList>
            <person name="Mitreva M."/>
        </authorList>
    </citation>
    <scope>NUCLEOTIDE SEQUENCE [LARGE SCALE GENOMIC DNA]</scope>
    <source>
        <strain evidence="19 20">HannoverDv2000</strain>
    </source>
</reference>
<comment type="caution">
    <text evidence="13">Lacks conserved residue(s) required for the propagation of feature annotation.</text>
</comment>
<keyword evidence="20" id="KW-1185">Reference proteome</keyword>
<dbReference type="InterPro" id="IPR024079">
    <property type="entry name" value="MetalloPept_cat_dom_sf"/>
</dbReference>
<proteinExistence type="predicted"/>
<protein>
    <recommendedName>
        <fullName evidence="12">Zinc metalloproteinase</fullName>
    </recommendedName>
</protein>
<evidence type="ECO:0000256" key="7">
    <source>
        <dbReference type="ARBA" id="ARBA00022801"/>
    </source>
</evidence>
<feature type="coiled-coil region" evidence="16">
    <location>
        <begin position="50"/>
        <end position="98"/>
    </location>
</feature>
<evidence type="ECO:0000256" key="10">
    <source>
        <dbReference type="ARBA" id="ARBA00023157"/>
    </source>
</evidence>
<keyword evidence="3" id="KW-0245">EGF-like domain</keyword>
<keyword evidence="11" id="KW-0325">Glycoprotein</keyword>
<organism evidence="19 20">
    <name type="scientific">Dictyocaulus viviparus</name>
    <name type="common">Bovine lungworm</name>
    <dbReference type="NCBI Taxonomy" id="29172"/>
    <lineage>
        <taxon>Eukaryota</taxon>
        <taxon>Metazoa</taxon>
        <taxon>Ecdysozoa</taxon>
        <taxon>Nematoda</taxon>
        <taxon>Chromadorea</taxon>
        <taxon>Rhabditida</taxon>
        <taxon>Rhabditina</taxon>
        <taxon>Rhabditomorpha</taxon>
        <taxon>Strongyloidea</taxon>
        <taxon>Metastrongylidae</taxon>
        <taxon>Dictyocaulus</taxon>
    </lineage>
</organism>
<evidence type="ECO:0000256" key="16">
    <source>
        <dbReference type="SAM" id="Coils"/>
    </source>
</evidence>
<dbReference type="MEROPS" id="M12.310"/>
<keyword evidence="7 14" id="KW-0378">Hydrolase</keyword>
<dbReference type="GO" id="GO:0008270">
    <property type="term" value="F:zinc ion binding"/>
    <property type="evidence" value="ECO:0007669"/>
    <property type="project" value="UniProtKB-UniRule"/>
</dbReference>
<accession>A0A0D8XDA7</accession>
<dbReference type="AlphaFoldDB" id="A0A0D8XDA7"/>
<dbReference type="SUPFAM" id="SSF55486">
    <property type="entry name" value="Metalloproteases ('zincins'), catalytic domain"/>
    <property type="match status" value="1"/>
</dbReference>
<feature type="domain" description="Peptidase M12A" evidence="18">
    <location>
        <begin position="156"/>
        <end position="339"/>
    </location>
</feature>
<keyword evidence="16" id="KW-0175">Coiled coil</keyword>
<feature type="domain" description="CUB" evidence="17">
    <location>
        <begin position="378"/>
        <end position="497"/>
    </location>
</feature>
<feature type="binding site" evidence="14">
    <location>
        <position position="233"/>
    </location>
    <ligand>
        <name>Zn(2+)</name>
        <dbReference type="ChEBI" id="CHEBI:29105"/>
        <note>catalytic</note>
    </ligand>
</feature>
<keyword evidence="5 14" id="KW-0479">Metal-binding</keyword>
<dbReference type="GO" id="GO:0005576">
    <property type="term" value="C:extracellular region"/>
    <property type="evidence" value="ECO:0007669"/>
    <property type="project" value="UniProtKB-SubCell"/>
</dbReference>
<dbReference type="GO" id="GO:0018996">
    <property type="term" value="P:molting cycle, collagen and cuticulin-based cuticle"/>
    <property type="evidence" value="ECO:0007669"/>
    <property type="project" value="InterPro"/>
</dbReference>
<name>A0A0D8XDA7_DICVI</name>
<dbReference type="EMBL" id="KN716647">
    <property type="protein sequence ID" value="KJH42603.1"/>
    <property type="molecule type" value="Genomic_DNA"/>
</dbReference>
<dbReference type="InterPro" id="IPR006026">
    <property type="entry name" value="Peptidase_Metallo"/>
</dbReference>
<evidence type="ECO:0000256" key="5">
    <source>
        <dbReference type="ARBA" id="ARBA00022723"/>
    </source>
</evidence>
<evidence type="ECO:0000313" key="20">
    <source>
        <dbReference type="Proteomes" id="UP000053766"/>
    </source>
</evidence>
<keyword evidence="4 14" id="KW-0645">Protease</keyword>
<evidence type="ECO:0000256" key="6">
    <source>
        <dbReference type="ARBA" id="ARBA00022729"/>
    </source>
</evidence>
<dbReference type="STRING" id="29172.A0A0D8XDA7"/>
<feature type="chain" id="PRO_5005115311" description="Zinc metalloproteinase" evidence="12 15">
    <location>
        <begin position="21"/>
        <end position="497"/>
    </location>
</feature>
<evidence type="ECO:0000256" key="1">
    <source>
        <dbReference type="ARBA" id="ARBA00004613"/>
    </source>
</evidence>
<dbReference type="InterPro" id="IPR000859">
    <property type="entry name" value="CUB_dom"/>
</dbReference>
<dbReference type="InterPro" id="IPR000742">
    <property type="entry name" value="EGF"/>
</dbReference>
<dbReference type="PANTHER" id="PTHR10127">
    <property type="entry name" value="DISCOIDIN, CUB, EGF, LAMININ , AND ZINC METALLOPROTEASE DOMAIN CONTAINING"/>
    <property type="match status" value="1"/>
</dbReference>
<dbReference type="CDD" id="cd04280">
    <property type="entry name" value="ZnMc_astacin_like"/>
    <property type="match status" value="1"/>
</dbReference>
<evidence type="ECO:0000256" key="15">
    <source>
        <dbReference type="RuleBase" id="RU361183"/>
    </source>
</evidence>
<feature type="signal peptide" evidence="12 15">
    <location>
        <begin position="1"/>
        <end position="20"/>
    </location>
</feature>
<dbReference type="OrthoDB" id="5829157at2759"/>
<keyword evidence="2 12" id="KW-0964">Secreted</keyword>
<dbReference type="PROSITE" id="PS01186">
    <property type="entry name" value="EGF_2"/>
    <property type="match status" value="1"/>
</dbReference>
<keyword evidence="9 14" id="KW-0482">Metalloprotease</keyword>
<comment type="subcellular location">
    <subcellularLocation>
        <location evidence="1 12">Secreted</location>
    </subcellularLocation>
</comment>
<dbReference type="Pfam" id="PF01400">
    <property type="entry name" value="Astacin"/>
    <property type="match status" value="1"/>
</dbReference>
<evidence type="ECO:0000259" key="18">
    <source>
        <dbReference type="PROSITE" id="PS51864"/>
    </source>
</evidence>
<keyword evidence="6 12" id="KW-0732">Signal</keyword>
<dbReference type="PRINTS" id="PR00480">
    <property type="entry name" value="ASTACIN"/>
</dbReference>
<dbReference type="GO" id="GO:0006508">
    <property type="term" value="P:proteolysis"/>
    <property type="evidence" value="ECO:0007669"/>
    <property type="project" value="UniProtKB-KW"/>
</dbReference>
<dbReference type="InterPro" id="IPR035914">
    <property type="entry name" value="Sperma_CUB_dom_sf"/>
</dbReference>
<dbReference type="PROSITE" id="PS00022">
    <property type="entry name" value="EGF_1"/>
    <property type="match status" value="1"/>
</dbReference>
<evidence type="ECO:0000256" key="11">
    <source>
        <dbReference type="ARBA" id="ARBA00023180"/>
    </source>
</evidence>
<feature type="binding site" evidence="14">
    <location>
        <position position="243"/>
    </location>
    <ligand>
        <name>Zn(2+)</name>
        <dbReference type="ChEBI" id="CHEBI:29105"/>
        <note>catalytic</note>
    </ligand>
</feature>
<keyword evidence="10" id="KW-1015">Disulfide bond</keyword>
<dbReference type="Proteomes" id="UP000053766">
    <property type="component" value="Unassembled WGS sequence"/>
</dbReference>
<evidence type="ECO:0000256" key="13">
    <source>
        <dbReference type="PROSITE-ProRule" id="PRU00059"/>
    </source>
</evidence>
<dbReference type="PIRSF" id="PIRSF036365">
    <property type="entry name" value="Astacin_nematoda"/>
    <property type="match status" value="1"/>
</dbReference>
<feature type="active site" evidence="14">
    <location>
        <position position="234"/>
    </location>
</feature>
<evidence type="ECO:0000256" key="9">
    <source>
        <dbReference type="ARBA" id="ARBA00023049"/>
    </source>
</evidence>
<evidence type="ECO:0000313" key="19">
    <source>
        <dbReference type="EMBL" id="KJH42603.1"/>
    </source>
</evidence>
<evidence type="ECO:0000256" key="12">
    <source>
        <dbReference type="PIRNR" id="PIRNR036365"/>
    </source>
</evidence>
<dbReference type="Gene3D" id="3.40.390.10">
    <property type="entry name" value="Collagenase (Catalytic Domain)"/>
    <property type="match status" value="1"/>
</dbReference>
<dbReference type="PROSITE" id="PS51864">
    <property type="entry name" value="ASTACIN"/>
    <property type="match status" value="1"/>
</dbReference>
<dbReference type="InterPro" id="IPR001506">
    <property type="entry name" value="Peptidase_M12A"/>
</dbReference>
<dbReference type="GO" id="GO:0004222">
    <property type="term" value="F:metalloendopeptidase activity"/>
    <property type="evidence" value="ECO:0007669"/>
    <property type="project" value="UniProtKB-UniRule"/>
</dbReference>
<evidence type="ECO:0000259" key="17">
    <source>
        <dbReference type="PROSITE" id="PS01180"/>
    </source>
</evidence>
<dbReference type="InterPro" id="IPR034035">
    <property type="entry name" value="Astacin-like_dom"/>
</dbReference>
<sequence>MKLISLSVFLFCISVKLCLTNEIYEYDDNDDSFERELQEESKKLGNEPDVESTKMLLEKLHRMEEEIEDELKLTPEQNEELENRMKNYVQVEKDHVEETGDTIEEVNERSRIDTALYQGDMILTEYDNLSFSINFSDAILQLMANAGNRTKRQAVNAQLYRTSKWPNKRVYYSFAPNASSFLAFFHPFCEHFSETNKIVVINGSGCWSHVGYVGKPQSISLGRGCESIGTAAHELAHALGFFHMQSRHDRDNFITLQMENFAGNWASQFTKQSEQSNNNYNLTYDYGGVMHYGATGVSRNGKPVMVPRDMNYLQTLGSPMISFYETLMMNLHYECDDCSKRPSANCQNGGFPHPRDCSKCICPSGYGGDLCDRRPDGCGSVLKATDSYQTLEDTVGDRHKRPGRDEFDKCYYWIEAPAGYQIEVVLEYFSSGVAGDGCRYGGVEIKTGADKRHTGYRFCSPSNVGTRLVSTHNVVPIMTYNRAHPTTTRIQYRYSKT</sequence>
<evidence type="ECO:0000256" key="8">
    <source>
        <dbReference type="ARBA" id="ARBA00022833"/>
    </source>
</evidence>
<evidence type="ECO:0000256" key="4">
    <source>
        <dbReference type="ARBA" id="ARBA00022670"/>
    </source>
</evidence>
<dbReference type="InterPro" id="IPR017050">
    <property type="entry name" value="Metallopeptidase_nem"/>
</dbReference>
<dbReference type="SUPFAM" id="SSF49854">
    <property type="entry name" value="Spermadhesin, CUB domain"/>
    <property type="match status" value="1"/>
</dbReference>
<evidence type="ECO:0000256" key="14">
    <source>
        <dbReference type="PROSITE-ProRule" id="PRU01211"/>
    </source>
</evidence>
<dbReference type="PROSITE" id="PS01180">
    <property type="entry name" value="CUB"/>
    <property type="match status" value="1"/>
</dbReference>